<accession>A0ABQ1MJ52</accession>
<feature type="compositionally biased region" description="Basic and acidic residues" evidence="1">
    <location>
        <begin position="1"/>
        <end position="11"/>
    </location>
</feature>
<evidence type="ECO:0000313" key="2">
    <source>
        <dbReference type="EMBL" id="GGC41401.1"/>
    </source>
</evidence>
<evidence type="ECO:0000256" key="1">
    <source>
        <dbReference type="SAM" id="MobiDB-lite"/>
    </source>
</evidence>
<name>A0ABQ1MJ52_9MICO</name>
<reference evidence="3" key="1">
    <citation type="journal article" date="2019" name="Int. J. Syst. Evol. Microbiol.">
        <title>The Global Catalogue of Microorganisms (GCM) 10K type strain sequencing project: providing services to taxonomists for standard genome sequencing and annotation.</title>
        <authorList>
            <consortium name="The Broad Institute Genomics Platform"/>
            <consortium name="The Broad Institute Genome Sequencing Center for Infectious Disease"/>
            <person name="Wu L."/>
            <person name="Ma J."/>
        </authorList>
    </citation>
    <scope>NUCLEOTIDE SEQUENCE [LARGE SCALE GENOMIC DNA]</scope>
    <source>
        <strain evidence="3">CGMCC 1.15472</strain>
    </source>
</reference>
<evidence type="ECO:0000313" key="3">
    <source>
        <dbReference type="Proteomes" id="UP000632322"/>
    </source>
</evidence>
<protein>
    <submittedName>
        <fullName evidence="2">Uncharacterized protein</fullName>
    </submittedName>
</protein>
<sequence>MFTQHADDDGSRQSTGLQAPENGDYVEGDPRHPIPITHICPTFRDIVDTRHGRILP</sequence>
<comment type="caution">
    <text evidence="2">The sequence shown here is derived from an EMBL/GenBank/DDBJ whole genome shotgun (WGS) entry which is preliminary data.</text>
</comment>
<proteinExistence type="predicted"/>
<dbReference type="EMBL" id="BMJG01000009">
    <property type="protein sequence ID" value="GGC41401.1"/>
    <property type="molecule type" value="Genomic_DNA"/>
</dbReference>
<dbReference type="Proteomes" id="UP000632322">
    <property type="component" value="Unassembled WGS sequence"/>
</dbReference>
<keyword evidence="3" id="KW-1185">Reference proteome</keyword>
<organism evidence="2 3">
    <name type="scientific">Brevibacterium sediminis</name>
    <dbReference type="NCBI Taxonomy" id="1857024"/>
    <lineage>
        <taxon>Bacteria</taxon>
        <taxon>Bacillati</taxon>
        <taxon>Actinomycetota</taxon>
        <taxon>Actinomycetes</taxon>
        <taxon>Micrococcales</taxon>
        <taxon>Brevibacteriaceae</taxon>
        <taxon>Brevibacterium</taxon>
    </lineage>
</organism>
<gene>
    <name evidence="2" type="ORF">GCM10010974_24810</name>
</gene>
<feature type="region of interest" description="Disordered" evidence="1">
    <location>
        <begin position="1"/>
        <end position="36"/>
    </location>
</feature>